<keyword evidence="3" id="KW-1185">Reference proteome</keyword>
<evidence type="ECO:0000313" key="2">
    <source>
        <dbReference type="EMBL" id="KAJ8891373.1"/>
    </source>
</evidence>
<sequence length="112" mass="12826">MEETSISTVYKLGKVQEPNDQKQVGAATILGERKECDNSVSCECYRKLHSAFVHLFTPQLQKEGPYDAMYACSKNGWINEDIFMDWLQHFLKHTLPTVDDPILLVLDNHSSH</sequence>
<reference evidence="2 3" key="1">
    <citation type="submission" date="2023-02" db="EMBL/GenBank/DDBJ databases">
        <title>LHISI_Scaffold_Assembly.</title>
        <authorList>
            <person name="Stuart O.P."/>
            <person name="Cleave R."/>
            <person name="Magrath M.J.L."/>
            <person name="Mikheyev A.S."/>
        </authorList>
    </citation>
    <scope>NUCLEOTIDE SEQUENCE [LARGE SCALE GENOMIC DNA]</scope>
    <source>
        <strain evidence="2">Daus_M_001</strain>
        <tissue evidence="2">Leg muscle</tissue>
    </source>
</reference>
<feature type="domain" description="DDE-1" evidence="1">
    <location>
        <begin position="62"/>
        <end position="112"/>
    </location>
</feature>
<evidence type="ECO:0000313" key="3">
    <source>
        <dbReference type="Proteomes" id="UP001159363"/>
    </source>
</evidence>
<dbReference type="InterPro" id="IPR004875">
    <property type="entry name" value="DDE_SF_endonuclease_dom"/>
</dbReference>
<comment type="caution">
    <text evidence="2">The sequence shown here is derived from an EMBL/GenBank/DDBJ whole genome shotgun (WGS) entry which is preliminary data.</text>
</comment>
<proteinExistence type="predicted"/>
<dbReference type="Proteomes" id="UP001159363">
    <property type="component" value="Chromosome 3"/>
</dbReference>
<organism evidence="2 3">
    <name type="scientific">Dryococelus australis</name>
    <dbReference type="NCBI Taxonomy" id="614101"/>
    <lineage>
        <taxon>Eukaryota</taxon>
        <taxon>Metazoa</taxon>
        <taxon>Ecdysozoa</taxon>
        <taxon>Arthropoda</taxon>
        <taxon>Hexapoda</taxon>
        <taxon>Insecta</taxon>
        <taxon>Pterygota</taxon>
        <taxon>Neoptera</taxon>
        <taxon>Polyneoptera</taxon>
        <taxon>Phasmatodea</taxon>
        <taxon>Verophasmatodea</taxon>
        <taxon>Anareolatae</taxon>
        <taxon>Phasmatidae</taxon>
        <taxon>Eurycanthinae</taxon>
        <taxon>Dryococelus</taxon>
    </lineage>
</organism>
<dbReference type="Pfam" id="PF03184">
    <property type="entry name" value="DDE_1"/>
    <property type="match status" value="1"/>
</dbReference>
<evidence type="ECO:0000259" key="1">
    <source>
        <dbReference type="Pfam" id="PF03184"/>
    </source>
</evidence>
<dbReference type="EMBL" id="JARBHB010000003">
    <property type="protein sequence ID" value="KAJ8891373.1"/>
    <property type="molecule type" value="Genomic_DNA"/>
</dbReference>
<gene>
    <name evidence="2" type="ORF">PR048_010889</name>
</gene>
<name>A0ABQ9I3Z3_9NEOP</name>
<accession>A0ABQ9I3Z3</accession>
<protein>
    <recommendedName>
        <fullName evidence="1">DDE-1 domain-containing protein</fullName>
    </recommendedName>
</protein>